<dbReference type="RefSeq" id="WP_345001726.1">
    <property type="nucleotide sequence ID" value="NZ_BAABFR010000176.1"/>
</dbReference>
<evidence type="ECO:0000313" key="1">
    <source>
        <dbReference type="EMBL" id="GAA4407341.1"/>
    </source>
</evidence>
<organism evidence="1 2">
    <name type="scientific">Tsukamurella soli</name>
    <dbReference type="NCBI Taxonomy" id="644556"/>
    <lineage>
        <taxon>Bacteria</taxon>
        <taxon>Bacillati</taxon>
        <taxon>Actinomycetota</taxon>
        <taxon>Actinomycetes</taxon>
        <taxon>Mycobacteriales</taxon>
        <taxon>Tsukamurellaceae</taxon>
        <taxon>Tsukamurella</taxon>
    </lineage>
</organism>
<keyword evidence="2" id="KW-1185">Reference proteome</keyword>
<name>A0ABP8KJC4_9ACTN</name>
<evidence type="ECO:0000313" key="2">
    <source>
        <dbReference type="Proteomes" id="UP001500635"/>
    </source>
</evidence>
<reference evidence="2" key="1">
    <citation type="journal article" date="2019" name="Int. J. Syst. Evol. Microbiol.">
        <title>The Global Catalogue of Microorganisms (GCM) 10K type strain sequencing project: providing services to taxonomists for standard genome sequencing and annotation.</title>
        <authorList>
            <consortium name="The Broad Institute Genomics Platform"/>
            <consortium name="The Broad Institute Genome Sequencing Center for Infectious Disease"/>
            <person name="Wu L."/>
            <person name="Ma J."/>
        </authorList>
    </citation>
    <scope>NUCLEOTIDE SEQUENCE [LARGE SCALE GENOMIC DNA]</scope>
    <source>
        <strain evidence="2">JCM 17688</strain>
    </source>
</reference>
<protein>
    <submittedName>
        <fullName evidence="1">Uncharacterized protein</fullName>
    </submittedName>
</protein>
<gene>
    <name evidence="1" type="ORF">GCM10023147_51330</name>
</gene>
<dbReference type="Proteomes" id="UP001500635">
    <property type="component" value="Unassembled WGS sequence"/>
</dbReference>
<accession>A0ABP8KJC4</accession>
<proteinExistence type="predicted"/>
<sequence>MLARLAQLPPGTPVRIGLFDFHPVFIRHVELQRVDGEFTVVLVPDEPEVI</sequence>
<comment type="caution">
    <text evidence="1">The sequence shown here is derived from an EMBL/GenBank/DDBJ whole genome shotgun (WGS) entry which is preliminary data.</text>
</comment>
<dbReference type="EMBL" id="BAABFR010000176">
    <property type="protein sequence ID" value="GAA4407341.1"/>
    <property type="molecule type" value="Genomic_DNA"/>
</dbReference>